<evidence type="ECO:0000313" key="3">
    <source>
        <dbReference type="Proteomes" id="UP000510621"/>
    </source>
</evidence>
<dbReference type="SUPFAM" id="SSF48452">
    <property type="entry name" value="TPR-like"/>
    <property type="match status" value="1"/>
</dbReference>
<dbReference type="Pfam" id="PF14559">
    <property type="entry name" value="TPR_19"/>
    <property type="match status" value="1"/>
</dbReference>
<gene>
    <name evidence="2" type="ORF">HZT40_17120</name>
</gene>
<dbReference type="Proteomes" id="UP000510621">
    <property type="component" value="Chromosome"/>
</dbReference>
<reference evidence="2" key="1">
    <citation type="submission" date="2020-06" db="EMBL/GenBank/DDBJ databases">
        <title>Analysis procedures for assessing recovery of high quality, complete, closed genomes from Nanopore long read metagenome sequencing.</title>
        <authorList>
            <person name="Bessarab I."/>
            <person name="Arumugam K."/>
            <person name="Haryono M."/>
            <person name="Liu X."/>
            <person name="Roy S."/>
            <person name="Zuniga-Montanez R.E."/>
            <person name="Qiu G."/>
            <person name="Drautz-Moses D.I."/>
            <person name="Law Y.Y."/>
            <person name="Wuertz S."/>
            <person name="Lauro F.M."/>
            <person name="Huson D.H."/>
            <person name="Williams R.B."/>
        </authorList>
    </citation>
    <scope>NUCLEOTIDE SEQUENCE [LARGE SCALE GENOMIC DNA]</scope>
    <source>
        <strain evidence="2">SSD2</strain>
    </source>
</reference>
<evidence type="ECO:0000313" key="2">
    <source>
        <dbReference type="EMBL" id="QLQ33028.1"/>
    </source>
</evidence>
<proteinExistence type="predicted"/>
<dbReference type="EMBL" id="CP059265">
    <property type="protein sequence ID" value="QLQ33028.1"/>
    <property type="molecule type" value="Genomic_DNA"/>
</dbReference>
<name>A0A7L6AVD5_9GAMM</name>
<protein>
    <submittedName>
        <fullName evidence="2">Tetratricopeptide repeat protein</fullName>
    </submittedName>
</protein>
<dbReference type="InterPro" id="IPR011990">
    <property type="entry name" value="TPR-like_helical_dom_sf"/>
</dbReference>
<feature type="region of interest" description="Disordered" evidence="1">
    <location>
        <begin position="95"/>
        <end position="116"/>
    </location>
</feature>
<accession>A0A7L6AVD5</accession>
<dbReference type="Gene3D" id="1.25.40.10">
    <property type="entry name" value="Tetratricopeptide repeat domain"/>
    <property type="match status" value="1"/>
</dbReference>
<evidence type="ECO:0000256" key="1">
    <source>
        <dbReference type="SAM" id="MobiDB-lite"/>
    </source>
</evidence>
<keyword evidence="3" id="KW-1185">Reference proteome</keyword>
<dbReference type="AlphaFoldDB" id="A0A7L6AVD5"/>
<organism evidence="2 3">
    <name type="scientific">Candidatus Thiothrix singaporensis</name>
    <dbReference type="NCBI Taxonomy" id="2799669"/>
    <lineage>
        <taxon>Bacteria</taxon>
        <taxon>Pseudomonadati</taxon>
        <taxon>Pseudomonadota</taxon>
        <taxon>Gammaproteobacteria</taxon>
        <taxon>Thiotrichales</taxon>
        <taxon>Thiotrichaceae</taxon>
        <taxon>Thiothrix</taxon>
    </lineage>
</organism>
<dbReference type="KEGG" id="this:HZT40_17120"/>
<sequence>MNILRWLMKHPILLAWLLAIIAILLNFSMSGKPVEHGQAVAEHGQKTGQHAAPVAAPQVVAAPAAAPQQPVPVPAQGAAEVAVIAGEAQQPVAAVQAQNPAPAEAPAPVSAPQQAAAPVVEQPADLLRAAREAYWSNELDNAVEFYTSLLKQAPDSIEYKGELANVYWKQGNAKKAAELFTEIAPKLAAQGRTTEAFNMKLYVDMVDPELAKQIDAALPK</sequence>